<reference evidence="2" key="1">
    <citation type="journal article" date="2022" name="bioRxiv">
        <title>Sequencing and chromosome-scale assembly of the giantPleurodeles waltlgenome.</title>
        <authorList>
            <person name="Brown T."/>
            <person name="Elewa A."/>
            <person name="Iarovenko S."/>
            <person name="Subramanian E."/>
            <person name="Araus A.J."/>
            <person name="Petzold A."/>
            <person name="Susuki M."/>
            <person name="Suzuki K.-i.T."/>
            <person name="Hayashi T."/>
            <person name="Toyoda A."/>
            <person name="Oliveira C."/>
            <person name="Osipova E."/>
            <person name="Leigh N.D."/>
            <person name="Simon A."/>
            <person name="Yun M.H."/>
        </authorList>
    </citation>
    <scope>NUCLEOTIDE SEQUENCE</scope>
    <source>
        <strain evidence="2">20211129_DDA</strain>
        <tissue evidence="2">Liver</tissue>
    </source>
</reference>
<dbReference type="Proteomes" id="UP001066276">
    <property type="component" value="Chromosome 4_2"/>
</dbReference>
<proteinExistence type="predicted"/>
<comment type="caution">
    <text evidence="2">The sequence shown here is derived from an EMBL/GenBank/DDBJ whole genome shotgun (WGS) entry which is preliminary data.</text>
</comment>
<keyword evidence="3" id="KW-1185">Reference proteome</keyword>
<evidence type="ECO:0000256" key="1">
    <source>
        <dbReference type="SAM" id="MobiDB-lite"/>
    </source>
</evidence>
<protein>
    <submittedName>
        <fullName evidence="2">Uncharacterized protein</fullName>
    </submittedName>
</protein>
<dbReference type="AlphaFoldDB" id="A0AAV7SJU3"/>
<feature type="region of interest" description="Disordered" evidence="1">
    <location>
        <begin position="1"/>
        <end position="71"/>
    </location>
</feature>
<feature type="compositionally biased region" description="Basic and acidic residues" evidence="1">
    <location>
        <begin position="57"/>
        <end position="71"/>
    </location>
</feature>
<gene>
    <name evidence="2" type="ORF">NDU88_004769</name>
</gene>
<evidence type="ECO:0000313" key="2">
    <source>
        <dbReference type="EMBL" id="KAJ1164329.1"/>
    </source>
</evidence>
<accession>A0AAV7SJU3</accession>
<sequence>MGRKRGGPEIPGEDDPDETLGGADPRKNNKIIAWCIELDRKPSVLQSPTPKDTSVMKTRDGETPSARDTEE</sequence>
<name>A0AAV7SJU3_PLEWA</name>
<evidence type="ECO:0000313" key="3">
    <source>
        <dbReference type="Proteomes" id="UP001066276"/>
    </source>
</evidence>
<dbReference type="EMBL" id="JANPWB010000008">
    <property type="protein sequence ID" value="KAJ1164329.1"/>
    <property type="molecule type" value="Genomic_DNA"/>
</dbReference>
<feature type="compositionally biased region" description="Polar residues" evidence="1">
    <location>
        <begin position="44"/>
        <end position="56"/>
    </location>
</feature>
<organism evidence="2 3">
    <name type="scientific">Pleurodeles waltl</name>
    <name type="common">Iberian ribbed newt</name>
    <dbReference type="NCBI Taxonomy" id="8319"/>
    <lineage>
        <taxon>Eukaryota</taxon>
        <taxon>Metazoa</taxon>
        <taxon>Chordata</taxon>
        <taxon>Craniata</taxon>
        <taxon>Vertebrata</taxon>
        <taxon>Euteleostomi</taxon>
        <taxon>Amphibia</taxon>
        <taxon>Batrachia</taxon>
        <taxon>Caudata</taxon>
        <taxon>Salamandroidea</taxon>
        <taxon>Salamandridae</taxon>
        <taxon>Pleurodelinae</taxon>
        <taxon>Pleurodeles</taxon>
    </lineage>
</organism>